<evidence type="ECO:0000313" key="10">
    <source>
        <dbReference type="Proteomes" id="UP001515480"/>
    </source>
</evidence>
<dbReference type="EMBL" id="JBGBPQ010000018">
    <property type="protein sequence ID" value="KAL1507139.1"/>
    <property type="molecule type" value="Genomic_DNA"/>
</dbReference>
<proteinExistence type="inferred from homology"/>
<organism evidence="9 10">
    <name type="scientific">Prymnesium parvum</name>
    <name type="common">Toxic golden alga</name>
    <dbReference type="NCBI Taxonomy" id="97485"/>
    <lineage>
        <taxon>Eukaryota</taxon>
        <taxon>Haptista</taxon>
        <taxon>Haptophyta</taxon>
        <taxon>Prymnesiophyceae</taxon>
        <taxon>Prymnesiales</taxon>
        <taxon>Prymnesiaceae</taxon>
        <taxon>Prymnesium</taxon>
    </lineage>
</organism>
<comment type="cofactor">
    <cofactor evidence="7">
        <name>[2Fe-2S] cluster</name>
        <dbReference type="ChEBI" id="CHEBI:190135"/>
    </cofactor>
</comment>
<keyword evidence="6" id="KW-1015">Disulfide bond</keyword>
<comment type="caution">
    <text evidence="9">The sequence shown here is derived from an EMBL/GenBank/DDBJ whole genome shotgun (WGS) entry which is preliminary data.</text>
</comment>
<dbReference type="InterPro" id="IPR005805">
    <property type="entry name" value="Rieske_Fe-S_prot_C"/>
</dbReference>
<keyword evidence="4" id="KW-0408">Iron</keyword>
<dbReference type="Pfam" id="PF00355">
    <property type="entry name" value="Rieske"/>
    <property type="match status" value="1"/>
</dbReference>
<dbReference type="Gene3D" id="2.102.10.10">
    <property type="entry name" value="Rieske [2Fe-2S] iron-sulphur domain"/>
    <property type="match status" value="1"/>
</dbReference>
<sequence length="190" mass="20477">MYPAATGKKGHVYHPVVPELRHSIWKDMKRLKRDSPKRPRDAAIGAAAAWTAASHDTPPALAAAAAAQPVLNREGALVAEAEWLSRHPARPDLVLGLDGEPYFLLPQAATQPPRLAPFALRAECTHLGCLVTPNPLGDGFTCPCHGSRYAADGTVLRGPAPRPLRLAKVEARDGDGKLFMSAWTDPDFRL</sequence>
<gene>
    <name evidence="9" type="ORF">AB1Y20_007992</name>
</gene>
<evidence type="ECO:0000256" key="2">
    <source>
        <dbReference type="ARBA" id="ARBA00022714"/>
    </source>
</evidence>
<feature type="domain" description="Rieske" evidence="8">
    <location>
        <begin position="83"/>
        <end position="178"/>
    </location>
</feature>
<evidence type="ECO:0000256" key="4">
    <source>
        <dbReference type="ARBA" id="ARBA00023004"/>
    </source>
</evidence>
<dbReference type="PANTHER" id="PTHR10134">
    <property type="entry name" value="CYTOCHROME B-C1 COMPLEX SUBUNIT RIESKE, MITOCHONDRIAL"/>
    <property type="match status" value="1"/>
</dbReference>
<dbReference type="SUPFAM" id="SSF50022">
    <property type="entry name" value="ISP domain"/>
    <property type="match status" value="1"/>
</dbReference>
<dbReference type="InterPro" id="IPR017941">
    <property type="entry name" value="Rieske_2Fe-2S"/>
</dbReference>
<dbReference type="AlphaFoldDB" id="A0AB34IVK1"/>
<evidence type="ECO:0000256" key="6">
    <source>
        <dbReference type="ARBA" id="ARBA00023157"/>
    </source>
</evidence>
<keyword evidence="2" id="KW-0001">2Fe-2S</keyword>
<evidence type="ECO:0000256" key="1">
    <source>
        <dbReference type="ARBA" id="ARBA00010651"/>
    </source>
</evidence>
<comment type="similarity">
    <text evidence="1">Belongs to the Rieske iron-sulfur protein family.</text>
</comment>
<dbReference type="Proteomes" id="UP001515480">
    <property type="component" value="Unassembled WGS sequence"/>
</dbReference>
<dbReference type="InterPro" id="IPR036922">
    <property type="entry name" value="Rieske_2Fe-2S_sf"/>
</dbReference>
<dbReference type="PRINTS" id="PR00162">
    <property type="entry name" value="RIESKE"/>
</dbReference>
<keyword evidence="10" id="KW-1185">Reference proteome</keyword>
<name>A0AB34IVK1_PRYPA</name>
<evidence type="ECO:0000313" key="9">
    <source>
        <dbReference type="EMBL" id="KAL1507139.1"/>
    </source>
</evidence>
<dbReference type="GO" id="GO:0016020">
    <property type="term" value="C:membrane"/>
    <property type="evidence" value="ECO:0007669"/>
    <property type="project" value="InterPro"/>
</dbReference>
<keyword evidence="3" id="KW-0479">Metal-binding</keyword>
<accession>A0AB34IVK1</accession>
<evidence type="ECO:0000256" key="3">
    <source>
        <dbReference type="ARBA" id="ARBA00022723"/>
    </source>
</evidence>
<dbReference type="PROSITE" id="PS51296">
    <property type="entry name" value="RIESKE"/>
    <property type="match status" value="1"/>
</dbReference>
<keyword evidence="5" id="KW-0411">Iron-sulfur</keyword>
<evidence type="ECO:0000259" key="8">
    <source>
        <dbReference type="PROSITE" id="PS51296"/>
    </source>
</evidence>
<reference evidence="9 10" key="1">
    <citation type="journal article" date="2024" name="Science">
        <title>Giant polyketide synthase enzymes in the biosynthesis of giant marine polyether toxins.</title>
        <authorList>
            <person name="Fallon T.R."/>
            <person name="Shende V.V."/>
            <person name="Wierzbicki I.H."/>
            <person name="Pendleton A.L."/>
            <person name="Watervoot N.F."/>
            <person name="Auber R.P."/>
            <person name="Gonzalez D.J."/>
            <person name="Wisecaver J.H."/>
            <person name="Moore B.S."/>
        </authorList>
    </citation>
    <scope>NUCLEOTIDE SEQUENCE [LARGE SCALE GENOMIC DNA]</scope>
    <source>
        <strain evidence="9 10">12B1</strain>
    </source>
</reference>
<evidence type="ECO:0000256" key="5">
    <source>
        <dbReference type="ARBA" id="ARBA00023014"/>
    </source>
</evidence>
<dbReference type="GO" id="GO:0051537">
    <property type="term" value="F:2 iron, 2 sulfur cluster binding"/>
    <property type="evidence" value="ECO:0007669"/>
    <property type="project" value="UniProtKB-KW"/>
</dbReference>
<protein>
    <recommendedName>
        <fullName evidence="8">Rieske domain-containing protein</fullName>
    </recommendedName>
</protein>
<evidence type="ECO:0000256" key="7">
    <source>
        <dbReference type="ARBA" id="ARBA00034078"/>
    </source>
</evidence>
<dbReference type="GO" id="GO:0046872">
    <property type="term" value="F:metal ion binding"/>
    <property type="evidence" value="ECO:0007669"/>
    <property type="project" value="UniProtKB-KW"/>
</dbReference>
<dbReference type="InterPro" id="IPR014349">
    <property type="entry name" value="Rieske_Fe-S_prot"/>
</dbReference>